<comment type="caution">
    <text evidence="10">The sequence shown here is derived from an EMBL/GenBank/DDBJ whole genome shotgun (WGS) entry which is preliminary data.</text>
</comment>
<reference evidence="10" key="1">
    <citation type="journal article" date="2023" name="Int. J. Syst. Evol. Microbiol.">
        <title>&lt;i&gt;Holtiella tumoricola&lt;/i&gt; gen. nov. sp. nov., isolated from a human clinical sample.</title>
        <authorList>
            <person name="Allen-Vercoe E."/>
            <person name="Daigneault M.C."/>
            <person name="Vancuren S.J."/>
            <person name="Cochrane K."/>
            <person name="O'Neal L.L."/>
            <person name="Sankaranarayanan K."/>
            <person name="Lawson P.A."/>
        </authorList>
    </citation>
    <scope>NUCLEOTIDE SEQUENCE</scope>
    <source>
        <strain evidence="10">CC70A</strain>
    </source>
</reference>
<feature type="domain" description="ABC3 transporter permease C-terminal" evidence="8">
    <location>
        <begin position="316"/>
        <end position="442"/>
    </location>
</feature>
<keyword evidence="4 7" id="KW-1133">Transmembrane helix</keyword>
<dbReference type="RefSeq" id="WP_271013519.1">
    <property type="nucleotide sequence ID" value="NZ_JAQIFT010000068.1"/>
</dbReference>
<evidence type="ECO:0000259" key="8">
    <source>
        <dbReference type="Pfam" id="PF02687"/>
    </source>
</evidence>
<evidence type="ECO:0000313" key="11">
    <source>
        <dbReference type="Proteomes" id="UP001169242"/>
    </source>
</evidence>
<dbReference type="GO" id="GO:0022857">
    <property type="term" value="F:transmembrane transporter activity"/>
    <property type="evidence" value="ECO:0007669"/>
    <property type="project" value="TreeGrafter"/>
</dbReference>
<evidence type="ECO:0000256" key="2">
    <source>
        <dbReference type="ARBA" id="ARBA00022475"/>
    </source>
</evidence>
<feature type="transmembrane region" description="Helical" evidence="7">
    <location>
        <begin position="21"/>
        <end position="45"/>
    </location>
</feature>
<evidence type="ECO:0000259" key="9">
    <source>
        <dbReference type="Pfam" id="PF12704"/>
    </source>
</evidence>
<name>A0AA42DT63_9FIRM</name>
<feature type="transmembrane region" description="Helical" evidence="7">
    <location>
        <begin position="311"/>
        <end position="337"/>
    </location>
</feature>
<keyword evidence="2" id="KW-1003">Cell membrane</keyword>
<organism evidence="10 11">
    <name type="scientific">Holtiella tumoricola</name>
    <dbReference type="NCBI Taxonomy" id="3018743"/>
    <lineage>
        <taxon>Bacteria</taxon>
        <taxon>Bacillati</taxon>
        <taxon>Bacillota</taxon>
        <taxon>Clostridia</taxon>
        <taxon>Lachnospirales</taxon>
        <taxon>Cellulosilyticaceae</taxon>
        <taxon>Holtiella</taxon>
    </lineage>
</organism>
<comment type="subcellular location">
    <subcellularLocation>
        <location evidence="1">Cell membrane</location>
        <topology evidence="1">Multi-pass membrane protein</topology>
    </subcellularLocation>
</comment>
<evidence type="ECO:0000313" key="10">
    <source>
        <dbReference type="EMBL" id="MDA3733812.1"/>
    </source>
</evidence>
<keyword evidence="11" id="KW-1185">Reference proteome</keyword>
<feature type="transmembrane region" description="Helical" evidence="7">
    <location>
        <begin position="358"/>
        <end position="382"/>
    </location>
</feature>
<keyword evidence="5 7" id="KW-0472">Membrane</keyword>
<feature type="domain" description="MacB-like periplasmic core" evidence="9">
    <location>
        <begin position="21"/>
        <end position="286"/>
    </location>
</feature>
<dbReference type="AlphaFoldDB" id="A0AA42DT63"/>
<dbReference type="InterPro" id="IPR025857">
    <property type="entry name" value="MacB_PCD"/>
</dbReference>
<evidence type="ECO:0000256" key="5">
    <source>
        <dbReference type="ARBA" id="ARBA00023136"/>
    </source>
</evidence>
<dbReference type="EMBL" id="JAQIFT010000068">
    <property type="protein sequence ID" value="MDA3733812.1"/>
    <property type="molecule type" value="Genomic_DNA"/>
</dbReference>
<accession>A0AA42DT63</accession>
<evidence type="ECO:0000256" key="4">
    <source>
        <dbReference type="ARBA" id="ARBA00022989"/>
    </source>
</evidence>
<proteinExistence type="inferred from homology"/>
<gene>
    <name evidence="10" type="ORF">PBV87_20270</name>
</gene>
<dbReference type="PANTHER" id="PTHR30572">
    <property type="entry name" value="MEMBRANE COMPONENT OF TRANSPORTER-RELATED"/>
    <property type="match status" value="1"/>
</dbReference>
<protein>
    <submittedName>
        <fullName evidence="10">ABC transporter permease</fullName>
    </submittedName>
</protein>
<dbReference type="Proteomes" id="UP001169242">
    <property type="component" value="Unassembled WGS sequence"/>
</dbReference>
<evidence type="ECO:0000256" key="3">
    <source>
        <dbReference type="ARBA" id="ARBA00022692"/>
    </source>
</evidence>
<sequence length="450" mass="49995">MRINDLIMMSVRSLWRRKLRTFLTILGVVIGASSIILMLSLGIAMDSNFKEQMQNMQSLTLIEVSPNNWEDPNAPKLDDKALEAMEKIEGVQMAIPIRSINAYLEFGKYRTSWQVEVRGLSAEEMQILGYKVGEGTLFGPTDTNAILLGKELCREFVKKGQEINWRNPPPPMEFEVGEDVLKVDIGEYAWDTNEPASDQDGNQIEVPKAARVTVMGMFPDEDWENNYSCIIPVELFDKLKEEQEKYQKKLYGEQGNGRYDDGNKYRNVRVKVIDEDHVLSVQQALNDAGYRAYSPMEYLEEMKKASNSIQVMLGGIGAISLVVAAIGITNTMMMSIYERTKEIGVMKVIGAKLTDIKKMFLVEALLIGAIGGAVGVAFSYGLSYLLNKFGPQIAGEMFSMLGSGGTNVSIIPPWLALAALIFSTIIGLISGYFPARRAMGLSALSAIRTE</sequence>
<dbReference type="Pfam" id="PF02687">
    <property type="entry name" value="FtsX"/>
    <property type="match status" value="1"/>
</dbReference>
<dbReference type="InterPro" id="IPR050250">
    <property type="entry name" value="Macrolide_Exporter_MacB"/>
</dbReference>
<evidence type="ECO:0000256" key="6">
    <source>
        <dbReference type="ARBA" id="ARBA00038076"/>
    </source>
</evidence>
<dbReference type="Pfam" id="PF12704">
    <property type="entry name" value="MacB_PCD"/>
    <property type="match status" value="1"/>
</dbReference>
<dbReference type="GO" id="GO:0005886">
    <property type="term" value="C:plasma membrane"/>
    <property type="evidence" value="ECO:0007669"/>
    <property type="project" value="UniProtKB-SubCell"/>
</dbReference>
<evidence type="ECO:0000256" key="1">
    <source>
        <dbReference type="ARBA" id="ARBA00004651"/>
    </source>
</evidence>
<keyword evidence="3 7" id="KW-0812">Transmembrane</keyword>
<feature type="transmembrane region" description="Helical" evidence="7">
    <location>
        <begin position="410"/>
        <end position="433"/>
    </location>
</feature>
<evidence type="ECO:0000256" key="7">
    <source>
        <dbReference type="SAM" id="Phobius"/>
    </source>
</evidence>
<comment type="similarity">
    <text evidence="6">Belongs to the ABC-4 integral membrane protein family.</text>
</comment>
<dbReference type="PANTHER" id="PTHR30572:SF4">
    <property type="entry name" value="ABC TRANSPORTER PERMEASE YTRF"/>
    <property type="match status" value="1"/>
</dbReference>
<dbReference type="InterPro" id="IPR003838">
    <property type="entry name" value="ABC3_permease_C"/>
</dbReference>